<proteinExistence type="predicted"/>
<protein>
    <submittedName>
        <fullName evidence="3">DNA mismatch repair protein MutS</fullName>
    </submittedName>
</protein>
<feature type="compositionally biased region" description="Low complexity" evidence="1">
    <location>
        <begin position="37"/>
        <end position="57"/>
    </location>
</feature>
<organism evidence="3 4">
    <name type="scientific">Propylenella binzhouense</name>
    <dbReference type="NCBI Taxonomy" id="2555902"/>
    <lineage>
        <taxon>Bacteria</taxon>
        <taxon>Pseudomonadati</taxon>
        <taxon>Pseudomonadota</taxon>
        <taxon>Alphaproteobacteria</taxon>
        <taxon>Hyphomicrobiales</taxon>
        <taxon>Propylenellaceae</taxon>
        <taxon>Propylenella</taxon>
    </lineage>
</organism>
<dbReference type="PANTHER" id="PTHR35562">
    <property type="entry name" value="DNA ENDONUCLEASE SMRA-RELATED"/>
    <property type="match status" value="1"/>
</dbReference>
<dbReference type="InterPro" id="IPR036063">
    <property type="entry name" value="Smr_dom_sf"/>
</dbReference>
<accession>A0A964T1S7</accession>
<keyword evidence="4" id="KW-1185">Reference proteome</keyword>
<evidence type="ECO:0000313" key="3">
    <source>
        <dbReference type="EMBL" id="MYZ46816.1"/>
    </source>
</evidence>
<dbReference type="PROSITE" id="PS50828">
    <property type="entry name" value="SMR"/>
    <property type="match status" value="1"/>
</dbReference>
<dbReference type="AlphaFoldDB" id="A0A964T1S7"/>
<dbReference type="Pfam" id="PF01713">
    <property type="entry name" value="Smr"/>
    <property type="match status" value="1"/>
</dbReference>
<dbReference type="Proteomes" id="UP000773614">
    <property type="component" value="Unassembled WGS sequence"/>
</dbReference>
<comment type="caution">
    <text evidence="3">The sequence shown here is derived from an EMBL/GenBank/DDBJ whole genome shotgun (WGS) entry which is preliminary data.</text>
</comment>
<dbReference type="PANTHER" id="PTHR35562:SF2">
    <property type="entry name" value="DNA ENDONUCLEASE SMRA-RELATED"/>
    <property type="match status" value="1"/>
</dbReference>
<dbReference type="Gene3D" id="3.30.1370.110">
    <property type="match status" value="1"/>
</dbReference>
<dbReference type="EMBL" id="SPKJ01000006">
    <property type="protein sequence ID" value="MYZ46816.1"/>
    <property type="molecule type" value="Genomic_DNA"/>
</dbReference>
<name>A0A964T1S7_9HYPH</name>
<dbReference type="OrthoDB" id="7165597at2"/>
<evidence type="ECO:0000256" key="1">
    <source>
        <dbReference type="SAM" id="MobiDB-lite"/>
    </source>
</evidence>
<sequence>MIRRLSPEEEALWAQIGRSVRRLRTEKARVASRPEADAASEAPDESPAAETGTAAAPPARPRKAIPAKAPAPGFAPLEDRVRRRLARGRLDVDARLDLHGLGQDAAFARLGSFLQTAQAQGKRLVLVITGKGDESLSERGILRRNLPHWLAHRDLRPLIAGVEQASRRHGGGGAFYIRLKRRR</sequence>
<reference evidence="3" key="1">
    <citation type="submission" date="2019-03" db="EMBL/GenBank/DDBJ databases">
        <title>Afifella sp. nov., isolated from activated sludge.</title>
        <authorList>
            <person name="Li Q."/>
            <person name="Liu Y."/>
        </authorList>
    </citation>
    <scope>NUCLEOTIDE SEQUENCE</scope>
    <source>
        <strain evidence="3">L72</strain>
    </source>
</reference>
<evidence type="ECO:0000259" key="2">
    <source>
        <dbReference type="PROSITE" id="PS50828"/>
    </source>
</evidence>
<feature type="compositionally biased region" description="Basic and acidic residues" evidence="1">
    <location>
        <begin position="23"/>
        <end position="36"/>
    </location>
</feature>
<evidence type="ECO:0000313" key="4">
    <source>
        <dbReference type="Proteomes" id="UP000773614"/>
    </source>
</evidence>
<dbReference type="SMART" id="SM00463">
    <property type="entry name" value="SMR"/>
    <property type="match status" value="1"/>
</dbReference>
<dbReference type="SUPFAM" id="SSF160443">
    <property type="entry name" value="SMR domain-like"/>
    <property type="match status" value="1"/>
</dbReference>
<dbReference type="InterPro" id="IPR002625">
    <property type="entry name" value="Smr_dom"/>
</dbReference>
<feature type="domain" description="Smr" evidence="2">
    <location>
        <begin position="96"/>
        <end position="180"/>
    </location>
</feature>
<feature type="region of interest" description="Disordered" evidence="1">
    <location>
        <begin position="23"/>
        <end position="73"/>
    </location>
</feature>
<gene>
    <name evidence="3" type="ORF">E4O86_03685</name>
</gene>